<dbReference type="PANTHER" id="PTHR31361">
    <property type="entry name" value="BETA-GLUCAN SYNTHESIS-ASSOCIATED PROTEIN KRE6-RELATED"/>
    <property type="match status" value="1"/>
</dbReference>
<dbReference type="GO" id="GO:0005886">
    <property type="term" value="C:plasma membrane"/>
    <property type="evidence" value="ECO:0007669"/>
    <property type="project" value="TreeGrafter"/>
</dbReference>
<dbReference type="InterPro" id="IPR000757">
    <property type="entry name" value="Beta-glucanase-like"/>
</dbReference>
<keyword evidence="6 10" id="KW-0472">Membrane</keyword>
<keyword evidence="5 10" id="KW-1133">Transmembrane helix</keyword>
<feature type="region of interest" description="Disordered" evidence="9">
    <location>
        <begin position="65"/>
        <end position="219"/>
    </location>
</feature>
<evidence type="ECO:0000256" key="8">
    <source>
        <dbReference type="ARBA" id="ARBA00023316"/>
    </source>
</evidence>
<dbReference type="GO" id="GO:0006078">
    <property type="term" value="P:(1-&gt;6)-beta-D-glucan biosynthetic process"/>
    <property type="evidence" value="ECO:0007669"/>
    <property type="project" value="TreeGrafter"/>
</dbReference>
<comment type="caution">
    <text evidence="12">The sequence shown here is derived from an EMBL/GenBank/DDBJ whole genome shotgun (WGS) entry which is preliminary data.</text>
</comment>
<dbReference type="OrthoDB" id="412647at2759"/>
<dbReference type="PANTHER" id="PTHR31361:SF1">
    <property type="entry name" value="BETA-GLUCAN SYNTHESIS-ASSOCIATED PROTEIN KRE6-RELATED"/>
    <property type="match status" value="1"/>
</dbReference>
<evidence type="ECO:0000256" key="6">
    <source>
        <dbReference type="ARBA" id="ARBA00023136"/>
    </source>
</evidence>
<feature type="compositionally biased region" description="Low complexity" evidence="9">
    <location>
        <begin position="98"/>
        <end position="126"/>
    </location>
</feature>
<dbReference type="PROSITE" id="PS51762">
    <property type="entry name" value="GH16_2"/>
    <property type="match status" value="1"/>
</dbReference>
<feature type="domain" description="GH16" evidence="11">
    <location>
        <begin position="276"/>
        <end position="651"/>
    </location>
</feature>
<evidence type="ECO:0000313" key="13">
    <source>
        <dbReference type="Proteomes" id="UP000789831"/>
    </source>
</evidence>
<feature type="compositionally biased region" description="Low complexity" evidence="9">
    <location>
        <begin position="28"/>
        <end position="47"/>
    </location>
</feature>
<evidence type="ECO:0000256" key="4">
    <source>
        <dbReference type="ARBA" id="ARBA00022968"/>
    </source>
</evidence>
<dbReference type="CDD" id="cd02180">
    <property type="entry name" value="GH16_fungal_KRE6_glucanase"/>
    <property type="match status" value="1"/>
</dbReference>
<organism evidence="12 13">
    <name type="scientific">Ambispora gerdemannii</name>
    <dbReference type="NCBI Taxonomy" id="144530"/>
    <lineage>
        <taxon>Eukaryota</taxon>
        <taxon>Fungi</taxon>
        <taxon>Fungi incertae sedis</taxon>
        <taxon>Mucoromycota</taxon>
        <taxon>Glomeromycotina</taxon>
        <taxon>Glomeromycetes</taxon>
        <taxon>Archaeosporales</taxon>
        <taxon>Ambisporaceae</taxon>
        <taxon>Ambispora</taxon>
    </lineage>
</organism>
<gene>
    <name evidence="12" type="ORF">AGERDE_LOCUS2626</name>
</gene>
<name>A0A9N8W2I9_9GLOM</name>
<accession>A0A9N8W2I9</accession>
<evidence type="ECO:0000256" key="7">
    <source>
        <dbReference type="ARBA" id="ARBA00023180"/>
    </source>
</evidence>
<evidence type="ECO:0000256" key="5">
    <source>
        <dbReference type="ARBA" id="ARBA00022989"/>
    </source>
</evidence>
<dbReference type="InterPro" id="IPR013320">
    <property type="entry name" value="ConA-like_dom_sf"/>
</dbReference>
<dbReference type="Proteomes" id="UP000789831">
    <property type="component" value="Unassembled WGS sequence"/>
</dbReference>
<reference evidence="12" key="1">
    <citation type="submission" date="2021-06" db="EMBL/GenBank/DDBJ databases">
        <authorList>
            <person name="Kallberg Y."/>
            <person name="Tangrot J."/>
            <person name="Rosling A."/>
        </authorList>
    </citation>
    <scope>NUCLEOTIDE SEQUENCE</scope>
    <source>
        <strain evidence="12">MT106</strain>
    </source>
</reference>
<dbReference type="EMBL" id="CAJVPL010000225">
    <property type="protein sequence ID" value="CAG8468669.1"/>
    <property type="molecule type" value="Genomic_DNA"/>
</dbReference>
<dbReference type="GO" id="GO:0015926">
    <property type="term" value="F:glucosidase activity"/>
    <property type="evidence" value="ECO:0007669"/>
    <property type="project" value="TreeGrafter"/>
</dbReference>
<keyword evidence="13" id="KW-1185">Reference proteome</keyword>
<dbReference type="Gene3D" id="2.60.120.200">
    <property type="match status" value="1"/>
</dbReference>
<keyword evidence="8" id="KW-0961">Cell wall biogenesis/degradation</keyword>
<sequence length="698" mass="77554">MSRRQNAYPPASYGNQPQDIPLQYRQGYSSNNSNSQLDNNYNNNNLQAPANAYQSVGRLQNNHQYDAHQQQRSPIPHQNQARNPTYNNTNYPHQTHDNNYPPQSQPRSNQNFPNNPNNQNYPPNNSIGTHNNAPGSSDYQSPPNAPYRQNSANSSSSNIRAPAYLNAAQPSSSSSSTTHRDRSMPKRISITQSVGTEEKCNISPTSSHHLWGDITSREDDDDLHNPEEVIAGKDRRCVWCSKRGCLNVGALALILFGILGLFAAYPVFVAIKNAHASSSTTPTPTPGGGKLKAKAAIPLNFIDPDTPSWAKSKRSSDGKDYKLVFSDEFNKDGRTFRPGDDPFWEAVDLHYWATNDLEWYSPDTITTKNGSLQITITKEKTHNLDYKSGMLQSWNKFCFQVAVSLPGDGKVPGLWPGVWTLGNLARAGYGATTEGVWPYSYDSCDAGILKNQTDTSGTFSYLSGQRLNKCTCPGEDHPSPGLGRGAPEIDVLEAFVDSNNRVQISQSAQFAPFDAKQQVDKRHVSVYSTSRTVLNSYVGGIWQQAVSSVTMMEKEVFNGKGFEKYAFEYEPGVSGYVDWSIDDKSTWRLNGPAVGPNPHSRISSRPISEEPMSIIFNLGMAKEFSAIDFENLKFPATMHIDYVRIYQDPTKIKTSCSPPDHPTAEYITNHLNAYTNPKLTTWKQAGYTFPTHKLEGKC</sequence>
<dbReference type="GO" id="GO:0005789">
    <property type="term" value="C:endoplasmic reticulum membrane"/>
    <property type="evidence" value="ECO:0007669"/>
    <property type="project" value="TreeGrafter"/>
</dbReference>
<dbReference type="AlphaFoldDB" id="A0A9N8W2I9"/>
<evidence type="ECO:0000256" key="9">
    <source>
        <dbReference type="SAM" id="MobiDB-lite"/>
    </source>
</evidence>
<feature type="compositionally biased region" description="Polar residues" evidence="9">
    <location>
        <begin position="127"/>
        <end position="142"/>
    </location>
</feature>
<dbReference type="InterPro" id="IPR005629">
    <property type="entry name" value="Skn1/Kre6/Sbg1"/>
</dbReference>
<evidence type="ECO:0000256" key="3">
    <source>
        <dbReference type="ARBA" id="ARBA00022692"/>
    </source>
</evidence>
<keyword evidence="7" id="KW-0325">Glycoprotein</keyword>
<feature type="region of interest" description="Disordered" evidence="9">
    <location>
        <begin position="1"/>
        <end position="47"/>
    </location>
</feature>
<evidence type="ECO:0000256" key="2">
    <source>
        <dbReference type="ARBA" id="ARBA00010962"/>
    </source>
</evidence>
<comment type="subcellular location">
    <subcellularLocation>
        <location evidence="1">Membrane</location>
        <topology evidence="1">Single-pass type II membrane protein</topology>
    </subcellularLocation>
</comment>
<proteinExistence type="inferred from homology"/>
<dbReference type="SUPFAM" id="SSF49899">
    <property type="entry name" value="Concanavalin A-like lectins/glucanases"/>
    <property type="match status" value="1"/>
</dbReference>
<feature type="transmembrane region" description="Helical" evidence="10">
    <location>
        <begin position="245"/>
        <end position="268"/>
    </location>
</feature>
<evidence type="ECO:0000313" key="12">
    <source>
        <dbReference type="EMBL" id="CAG8468669.1"/>
    </source>
</evidence>
<evidence type="ECO:0000256" key="10">
    <source>
        <dbReference type="SAM" id="Phobius"/>
    </source>
</evidence>
<keyword evidence="4" id="KW-0735">Signal-anchor</keyword>
<keyword evidence="3 10" id="KW-0812">Transmembrane</keyword>
<evidence type="ECO:0000256" key="1">
    <source>
        <dbReference type="ARBA" id="ARBA00004606"/>
    </source>
</evidence>
<evidence type="ECO:0000259" key="11">
    <source>
        <dbReference type="PROSITE" id="PS51762"/>
    </source>
</evidence>
<dbReference type="GO" id="GO:0031505">
    <property type="term" value="P:fungal-type cell wall organization"/>
    <property type="evidence" value="ECO:0007669"/>
    <property type="project" value="TreeGrafter"/>
</dbReference>
<dbReference type="Pfam" id="PF03935">
    <property type="entry name" value="SKN1_KRE6_Sbg1"/>
    <property type="match status" value="1"/>
</dbReference>
<comment type="similarity">
    <text evidence="2">Belongs to the SKN1/KRE6 family.</text>
</comment>
<feature type="compositionally biased region" description="Polar residues" evidence="9">
    <location>
        <begin position="65"/>
        <end position="93"/>
    </location>
</feature>
<protein>
    <submittedName>
        <fullName evidence="12">1855_t:CDS:1</fullName>
    </submittedName>
</protein>